<dbReference type="InterPro" id="IPR039420">
    <property type="entry name" value="WalR-like"/>
</dbReference>
<feature type="domain" description="HTH luxR-type" evidence="4">
    <location>
        <begin position="148"/>
        <end position="213"/>
    </location>
</feature>
<feature type="modified residue" description="4-aspartylphosphate" evidence="3">
    <location>
        <position position="57"/>
    </location>
</feature>
<dbReference type="CDD" id="cd17535">
    <property type="entry name" value="REC_NarL-like"/>
    <property type="match status" value="1"/>
</dbReference>
<dbReference type="InterPro" id="IPR000792">
    <property type="entry name" value="Tscrpt_reg_LuxR_C"/>
</dbReference>
<gene>
    <name evidence="6" type="ORF">SAMN04488508_11274</name>
</gene>
<evidence type="ECO:0000259" key="4">
    <source>
        <dbReference type="PROSITE" id="PS50043"/>
    </source>
</evidence>
<dbReference type="PRINTS" id="PR00038">
    <property type="entry name" value="HTHLUXR"/>
</dbReference>
<dbReference type="RefSeq" id="WP_170864655.1">
    <property type="nucleotide sequence ID" value="NZ_FQYP01000012.1"/>
</dbReference>
<evidence type="ECO:0000256" key="3">
    <source>
        <dbReference type="PROSITE-ProRule" id="PRU00169"/>
    </source>
</evidence>
<feature type="domain" description="Response regulatory" evidence="5">
    <location>
        <begin position="5"/>
        <end position="122"/>
    </location>
</feature>
<dbReference type="SUPFAM" id="SSF46894">
    <property type="entry name" value="C-terminal effector domain of the bipartite response regulators"/>
    <property type="match status" value="1"/>
</dbReference>
<dbReference type="EMBL" id="FQYP01000012">
    <property type="protein sequence ID" value="SHJ62622.1"/>
    <property type="molecule type" value="Genomic_DNA"/>
</dbReference>
<dbReference type="SMART" id="SM00448">
    <property type="entry name" value="REC"/>
    <property type="match status" value="1"/>
</dbReference>
<dbReference type="PROSITE" id="PS50043">
    <property type="entry name" value="HTH_LUXR_2"/>
    <property type="match status" value="1"/>
</dbReference>
<dbReference type="CDD" id="cd06170">
    <property type="entry name" value="LuxR_C_like"/>
    <property type="match status" value="1"/>
</dbReference>
<evidence type="ECO:0000256" key="2">
    <source>
        <dbReference type="ARBA" id="ARBA00023125"/>
    </source>
</evidence>
<evidence type="ECO:0000256" key="1">
    <source>
        <dbReference type="ARBA" id="ARBA00022553"/>
    </source>
</evidence>
<dbReference type="Pfam" id="PF00196">
    <property type="entry name" value="GerE"/>
    <property type="match status" value="1"/>
</dbReference>
<protein>
    <submittedName>
        <fullName evidence="6">Two component transcriptional regulator, LuxR family</fullName>
    </submittedName>
</protein>
<dbReference type="Gene3D" id="3.40.50.2300">
    <property type="match status" value="1"/>
</dbReference>
<dbReference type="AlphaFoldDB" id="A0A1M6KUP8"/>
<evidence type="ECO:0000313" key="7">
    <source>
        <dbReference type="Proteomes" id="UP000184432"/>
    </source>
</evidence>
<dbReference type="InterPro" id="IPR036388">
    <property type="entry name" value="WH-like_DNA-bd_sf"/>
</dbReference>
<dbReference type="STRING" id="570521.SAMN04488508_11274"/>
<keyword evidence="7" id="KW-1185">Reference proteome</keyword>
<dbReference type="SUPFAM" id="SSF52172">
    <property type="entry name" value="CheY-like"/>
    <property type="match status" value="1"/>
</dbReference>
<proteinExistence type="predicted"/>
<dbReference type="InterPro" id="IPR001789">
    <property type="entry name" value="Sig_transdc_resp-reg_receiver"/>
</dbReference>
<dbReference type="SMART" id="SM00421">
    <property type="entry name" value="HTH_LUXR"/>
    <property type="match status" value="1"/>
</dbReference>
<dbReference type="GO" id="GO:0003677">
    <property type="term" value="F:DNA binding"/>
    <property type="evidence" value="ECO:0007669"/>
    <property type="project" value="UniProtKB-KW"/>
</dbReference>
<dbReference type="GO" id="GO:0006355">
    <property type="term" value="P:regulation of DNA-templated transcription"/>
    <property type="evidence" value="ECO:0007669"/>
    <property type="project" value="InterPro"/>
</dbReference>
<accession>A0A1M6KUP8</accession>
<evidence type="ECO:0000259" key="5">
    <source>
        <dbReference type="PROSITE" id="PS50110"/>
    </source>
</evidence>
<dbReference type="Gene3D" id="1.10.10.10">
    <property type="entry name" value="Winged helix-like DNA-binding domain superfamily/Winged helix DNA-binding domain"/>
    <property type="match status" value="1"/>
</dbReference>
<dbReference type="Proteomes" id="UP000184432">
    <property type="component" value="Unassembled WGS sequence"/>
</dbReference>
<keyword evidence="1 3" id="KW-0597">Phosphoprotein</keyword>
<dbReference type="InterPro" id="IPR016032">
    <property type="entry name" value="Sig_transdc_resp-reg_C-effctor"/>
</dbReference>
<dbReference type="Pfam" id="PF00072">
    <property type="entry name" value="Response_reg"/>
    <property type="match status" value="1"/>
</dbReference>
<keyword evidence="2" id="KW-0238">DNA-binding</keyword>
<dbReference type="GO" id="GO:0000160">
    <property type="term" value="P:phosphorelay signal transduction system"/>
    <property type="evidence" value="ECO:0007669"/>
    <property type="project" value="InterPro"/>
</dbReference>
<organism evidence="6 7">
    <name type="scientific">Aquimarina spongiae</name>
    <dbReference type="NCBI Taxonomy" id="570521"/>
    <lineage>
        <taxon>Bacteria</taxon>
        <taxon>Pseudomonadati</taxon>
        <taxon>Bacteroidota</taxon>
        <taxon>Flavobacteriia</taxon>
        <taxon>Flavobacteriales</taxon>
        <taxon>Flavobacteriaceae</taxon>
        <taxon>Aquimarina</taxon>
    </lineage>
</organism>
<name>A0A1M6KUP8_9FLAO</name>
<evidence type="ECO:0000313" key="6">
    <source>
        <dbReference type="EMBL" id="SHJ62622.1"/>
    </source>
</evidence>
<dbReference type="InterPro" id="IPR011006">
    <property type="entry name" value="CheY-like_superfamily"/>
</dbReference>
<sequence>MNNIKIALVEDDKLVANLLKDYLDSIDGFSVISVSYSGNSFLDTLDTENLPDIVLTDLRMKDGTGKDVVDELTKQHIGIKTIVISSHYQPNYIGYMFKSGANAFIPKEIDKKELVKVIRNVNANGHHLDIEQMETMRKQIASNTPVIPTNNIAELTPREIDVLKLLCYQLTAKEIGEKLFVSRKTVETHKSNLLSKTGAKNIAGLIIFAAQNKIIELDKIILT</sequence>
<dbReference type="InterPro" id="IPR058245">
    <property type="entry name" value="NreC/VraR/RcsB-like_REC"/>
</dbReference>
<reference evidence="7" key="1">
    <citation type="submission" date="2016-11" db="EMBL/GenBank/DDBJ databases">
        <authorList>
            <person name="Varghese N."/>
            <person name="Submissions S."/>
        </authorList>
    </citation>
    <scope>NUCLEOTIDE SEQUENCE [LARGE SCALE GENOMIC DNA]</scope>
    <source>
        <strain evidence="7">DSM 22623</strain>
    </source>
</reference>
<dbReference type="PANTHER" id="PTHR43214">
    <property type="entry name" value="TWO-COMPONENT RESPONSE REGULATOR"/>
    <property type="match status" value="1"/>
</dbReference>
<dbReference type="PROSITE" id="PS50110">
    <property type="entry name" value="RESPONSE_REGULATORY"/>
    <property type="match status" value="1"/>
</dbReference>